<sequence>MLQQQRPIDLTAASLMELFKNNIPAIDVAGFIAPSEMEAMINVIESHQIGEYNETVFPRIGSVGITQFEHQNDKKAYFQGVPAAKSLQQRFAQEANVDVLGRVTQALECASGLPVRVAREDEEKEYFAGLLRVINGSAQIHADFGPHDGPSWEIGRICSQITWNILLRPVQGGETIVYDRSWHPPSDDQQFRKPMSYGFSPNIIENQPFKVLTPQAGHLTLFNSRNFHEVKSLDKPHQDCRYTVSSFVGLLPASSSSEKASLILWS</sequence>
<protein>
    <recommendedName>
        <fullName evidence="3">Prolyl 4-hydroxylase alpha subunit Fe(2+) 2OG dioxygenase domain-containing protein</fullName>
    </recommendedName>
</protein>
<evidence type="ECO:0008006" key="3">
    <source>
        <dbReference type="Google" id="ProtNLM"/>
    </source>
</evidence>
<proteinExistence type="predicted"/>
<keyword evidence="2" id="KW-1185">Reference proteome</keyword>
<reference evidence="1" key="2">
    <citation type="submission" date="2020-02" db="EMBL/GenBank/DDBJ databases">
        <authorList>
            <person name="Gilchrist C.L.M."/>
            <person name="Chooi Y.-H."/>
        </authorList>
    </citation>
    <scope>NUCLEOTIDE SEQUENCE</scope>
    <source>
        <strain evidence="1">MST-FP2251</strain>
    </source>
</reference>
<dbReference type="EMBL" id="VCAU01000234">
    <property type="protein sequence ID" value="KAF9882703.1"/>
    <property type="molecule type" value="Genomic_DNA"/>
</dbReference>
<evidence type="ECO:0000313" key="2">
    <source>
        <dbReference type="Proteomes" id="UP001194746"/>
    </source>
</evidence>
<reference evidence="1" key="1">
    <citation type="journal article" date="2019" name="Beilstein J. Org. Chem.">
        <title>Nanangenines: drimane sesquiterpenoids as the dominant metabolite cohort of a novel Australian fungus, Aspergillus nanangensis.</title>
        <authorList>
            <person name="Lacey H.J."/>
            <person name="Gilchrist C.L.M."/>
            <person name="Crombie A."/>
            <person name="Kalaitzis J.A."/>
            <person name="Vuong D."/>
            <person name="Rutledge P.J."/>
            <person name="Turner P."/>
            <person name="Pitt J.I."/>
            <person name="Lacey E."/>
            <person name="Chooi Y.H."/>
            <person name="Piggott A.M."/>
        </authorList>
    </citation>
    <scope>NUCLEOTIDE SEQUENCE</scope>
    <source>
        <strain evidence="1">MST-FP2251</strain>
    </source>
</reference>
<comment type="caution">
    <text evidence="1">The sequence shown here is derived from an EMBL/GenBank/DDBJ whole genome shotgun (WGS) entry which is preliminary data.</text>
</comment>
<dbReference type="InterPro" id="IPR055091">
    <property type="entry name" value="WelO5-like"/>
</dbReference>
<accession>A0AAD4GNV8</accession>
<dbReference type="Pfam" id="PF22814">
    <property type="entry name" value="WelO5"/>
    <property type="match status" value="1"/>
</dbReference>
<dbReference type="Proteomes" id="UP001194746">
    <property type="component" value="Unassembled WGS sequence"/>
</dbReference>
<dbReference type="Gene3D" id="2.60.120.620">
    <property type="entry name" value="q2cbj1_9rhob like domain"/>
    <property type="match status" value="1"/>
</dbReference>
<gene>
    <name evidence="1" type="ORF">FE257_005511</name>
</gene>
<evidence type="ECO:0000313" key="1">
    <source>
        <dbReference type="EMBL" id="KAF9882703.1"/>
    </source>
</evidence>
<dbReference type="AlphaFoldDB" id="A0AAD4GNV8"/>
<organism evidence="1 2">
    <name type="scientific">Aspergillus nanangensis</name>
    <dbReference type="NCBI Taxonomy" id="2582783"/>
    <lineage>
        <taxon>Eukaryota</taxon>
        <taxon>Fungi</taxon>
        <taxon>Dikarya</taxon>
        <taxon>Ascomycota</taxon>
        <taxon>Pezizomycotina</taxon>
        <taxon>Eurotiomycetes</taxon>
        <taxon>Eurotiomycetidae</taxon>
        <taxon>Eurotiales</taxon>
        <taxon>Aspergillaceae</taxon>
        <taxon>Aspergillus</taxon>
        <taxon>Aspergillus subgen. Circumdati</taxon>
    </lineage>
</organism>
<name>A0AAD4GNV8_ASPNN</name>